<accession>A0A6B3RQ30</accession>
<comment type="caution">
    <text evidence="1">The sequence shown here is derived from an EMBL/GenBank/DDBJ whole genome shotgun (WGS) entry which is preliminary data.</text>
</comment>
<evidence type="ECO:0008006" key="3">
    <source>
        <dbReference type="Google" id="ProtNLM"/>
    </source>
</evidence>
<dbReference type="Pfam" id="PF18906">
    <property type="entry name" value="Phage_tube_2"/>
    <property type="match status" value="1"/>
</dbReference>
<protein>
    <recommendedName>
        <fullName evidence="3">Phage tail protein</fullName>
    </recommendedName>
</protein>
<name>A0A6B3RQ30_9RHOB</name>
<keyword evidence="2" id="KW-1185">Reference proteome</keyword>
<proteinExistence type="predicted"/>
<evidence type="ECO:0000313" key="1">
    <source>
        <dbReference type="EMBL" id="NEX47601.1"/>
    </source>
</evidence>
<organism evidence="1 2">
    <name type="scientific">Pseudotabrizicola algicola</name>
    <dbReference type="NCBI Taxonomy" id="2709381"/>
    <lineage>
        <taxon>Bacteria</taxon>
        <taxon>Pseudomonadati</taxon>
        <taxon>Pseudomonadota</taxon>
        <taxon>Alphaproteobacteria</taxon>
        <taxon>Rhodobacterales</taxon>
        <taxon>Paracoccaceae</taxon>
        <taxon>Pseudotabrizicola</taxon>
    </lineage>
</organism>
<dbReference type="Proteomes" id="UP000481421">
    <property type="component" value="Unassembled WGS sequence"/>
</dbReference>
<dbReference type="InterPro" id="IPR044000">
    <property type="entry name" value="Phage_tube_2"/>
</dbReference>
<dbReference type="AlphaFoldDB" id="A0A6B3RQ30"/>
<evidence type="ECO:0000313" key="2">
    <source>
        <dbReference type="Proteomes" id="UP000481421"/>
    </source>
</evidence>
<reference evidence="1 2" key="1">
    <citation type="submission" date="2020-02" db="EMBL/GenBank/DDBJ databases">
        <title>Rhodobacter algicola sp. nov., isolated from microalga culture.</title>
        <authorList>
            <person name="Park C.-Y."/>
        </authorList>
    </citation>
    <scope>NUCLEOTIDE SEQUENCE [LARGE SCALE GENOMIC DNA]</scope>
    <source>
        <strain evidence="1 2">ETT8</strain>
    </source>
</reference>
<dbReference type="RefSeq" id="WP_164613487.1">
    <property type="nucleotide sequence ID" value="NZ_JAAIKE010000005.1"/>
</dbReference>
<gene>
    <name evidence="1" type="ORF">G3572_15415</name>
</gene>
<sequence>MPLKWKSKVLLAKIEAEYGTDATPTGADNAILATEVRLTPMEGQDVNRNLELPWLGAQASIPTELHAKLAFRVEMTPSGTVGTAPAWGVLLRGCAIAEVITAATSVAYNPVTNGHESVTLYLWIAGTQYRLRGARGTCTLRVNAQGIPYLEFEFTGLWSKPTEVVQPTPALAAQLANKPRVGTTANTPVYTYNAVPLVMRSFALNFGNAVETRFLIGSESILITDKAETIETTVEAVPLTTLDPFALAESQTAAALALTHGIVAGRIASLAVPAAQMQRLQSLENQQNIKEWPLRMVPLPVTGNDQWTLTLT</sequence>
<dbReference type="EMBL" id="JAAIKE010000005">
    <property type="protein sequence ID" value="NEX47601.1"/>
    <property type="molecule type" value="Genomic_DNA"/>
</dbReference>